<evidence type="ECO:0000256" key="2">
    <source>
        <dbReference type="ARBA" id="ARBA00022475"/>
    </source>
</evidence>
<proteinExistence type="predicted"/>
<dbReference type="CDD" id="cd13125">
    <property type="entry name" value="MATE_like_10"/>
    <property type="match status" value="1"/>
</dbReference>
<comment type="subcellular location">
    <subcellularLocation>
        <location evidence="1">Cell membrane</location>
        <topology evidence="1">Multi-pass membrane protein</topology>
    </subcellularLocation>
</comment>
<dbReference type="InterPro" id="IPR050833">
    <property type="entry name" value="Poly_Biosynth_Transport"/>
</dbReference>
<dbReference type="RefSeq" id="WP_081326784.1">
    <property type="nucleotide sequence ID" value="NZ_CP009553.3"/>
</dbReference>
<dbReference type="InterPro" id="IPR002797">
    <property type="entry name" value="Polysacc_synth"/>
</dbReference>
<gene>
    <name evidence="6" type="primary">wzxE</name>
    <name evidence="6" type="ORF">NCTC13160_02664</name>
</gene>
<keyword evidence="5" id="KW-0472">Membrane</keyword>
<evidence type="ECO:0000313" key="6">
    <source>
        <dbReference type="EMBL" id="SUA78523.1"/>
    </source>
</evidence>
<dbReference type="PANTHER" id="PTHR30250:SF30">
    <property type="entry name" value="LIPID III FLIPPASE"/>
    <property type="match status" value="1"/>
</dbReference>
<protein>
    <submittedName>
        <fullName evidence="6">O-antigen translocase</fullName>
    </submittedName>
</protein>
<evidence type="ECO:0000256" key="4">
    <source>
        <dbReference type="ARBA" id="ARBA00022989"/>
    </source>
</evidence>
<dbReference type="InterPro" id="IPR044550">
    <property type="entry name" value="WzxE"/>
</dbReference>
<dbReference type="PANTHER" id="PTHR30250">
    <property type="entry name" value="PST FAMILY PREDICTED COLANIC ACID TRANSPORTER"/>
    <property type="match status" value="1"/>
</dbReference>
<evidence type="ECO:0000256" key="1">
    <source>
        <dbReference type="ARBA" id="ARBA00004651"/>
    </source>
</evidence>
<accession>A0A378YP42</accession>
<dbReference type="GO" id="GO:0005886">
    <property type="term" value="C:plasma membrane"/>
    <property type="evidence" value="ECO:0007669"/>
    <property type="project" value="UniProtKB-SubCell"/>
</dbReference>
<dbReference type="Pfam" id="PF01943">
    <property type="entry name" value="Polysacc_synt"/>
    <property type="match status" value="1"/>
</dbReference>
<evidence type="ECO:0000256" key="5">
    <source>
        <dbReference type="ARBA" id="ARBA00023136"/>
    </source>
</evidence>
<keyword evidence="3" id="KW-0812">Transmembrane</keyword>
<evidence type="ECO:0000313" key="7">
    <source>
        <dbReference type="Proteomes" id="UP000254573"/>
    </source>
</evidence>
<sequence>MSLLRSSAGFAISTAVRILVGLLIVKSMAWHLGPQAFGMLGQMMTVVAIASMFAGGGTALGLTKQLSEPADEAARLQRLGSAMVIYVAISSIVTLVLVLGSRLFARSLLGDADHMLVICALALGYWLVGAYSIVQSIFSSRQDVRSLVSLNVVGALIGAAAFLALLYGFGFTGAALGLVAMPAINGLSALLFARLRLPAQWRQLQWNPNWEGARELLAYGGVMLVSAAAVPMAQLAMRNLLGERLGWDQVGYWQGVLKISDVYFQFVGVVLTSFILPKFAAARSIQQIDGILRSIFSTLLPLAVVMLIAVYLLRHIIIELLFSQSFMPMADLFLPQVLGDFVRICGSIIAYIFLARGWRRIAIASELMQAAILIAGTWMLVGHVGIMAPIYAYCISATLTLSLMLWAYSRLRRKMTVSGENVPIGSVG</sequence>
<keyword evidence="2" id="KW-1003">Cell membrane</keyword>
<dbReference type="AlphaFoldDB" id="A0A378YP42"/>
<reference evidence="6 7" key="1">
    <citation type="submission" date="2018-06" db="EMBL/GenBank/DDBJ databases">
        <authorList>
            <consortium name="Pathogen Informatics"/>
            <person name="Doyle S."/>
        </authorList>
    </citation>
    <scope>NUCLEOTIDE SEQUENCE [LARGE SCALE GENOMIC DNA]</scope>
    <source>
        <strain evidence="6 7">NCTC13160</strain>
    </source>
</reference>
<dbReference type="Proteomes" id="UP000254573">
    <property type="component" value="Unassembled WGS sequence"/>
</dbReference>
<evidence type="ECO:0000256" key="3">
    <source>
        <dbReference type="ARBA" id="ARBA00022692"/>
    </source>
</evidence>
<dbReference type="GO" id="GO:0009246">
    <property type="term" value="P:enterobacterial common antigen biosynthetic process"/>
    <property type="evidence" value="ECO:0007669"/>
    <property type="project" value="InterPro"/>
</dbReference>
<keyword evidence="4" id="KW-1133">Transmembrane helix</keyword>
<name>A0A378YP42_9BURK</name>
<organism evidence="6 7">
    <name type="scientific">Pandoraea pnomenusa</name>
    <dbReference type="NCBI Taxonomy" id="93220"/>
    <lineage>
        <taxon>Bacteria</taxon>
        <taxon>Pseudomonadati</taxon>
        <taxon>Pseudomonadota</taxon>
        <taxon>Betaproteobacteria</taxon>
        <taxon>Burkholderiales</taxon>
        <taxon>Burkholderiaceae</taxon>
        <taxon>Pandoraea</taxon>
    </lineage>
</organism>
<dbReference type="EMBL" id="UGSG01000001">
    <property type="protein sequence ID" value="SUA78523.1"/>
    <property type="molecule type" value="Genomic_DNA"/>
</dbReference>